<name>A0A4Z1QLB3_9HYPH</name>
<dbReference type="InterPro" id="IPR029058">
    <property type="entry name" value="AB_hydrolase_fold"/>
</dbReference>
<dbReference type="SUPFAM" id="SSF53474">
    <property type="entry name" value="alpha/beta-Hydrolases"/>
    <property type="match status" value="1"/>
</dbReference>
<accession>A0A4Z1QLB3</accession>
<dbReference type="Gene3D" id="3.40.50.1820">
    <property type="entry name" value="alpha/beta hydrolase"/>
    <property type="match status" value="1"/>
</dbReference>
<organism evidence="2 3">
    <name type="scientific">Agrobacterium salinitolerans</name>
    <dbReference type="NCBI Taxonomy" id="1183413"/>
    <lineage>
        <taxon>Bacteria</taxon>
        <taxon>Pseudomonadati</taxon>
        <taxon>Pseudomonadota</taxon>
        <taxon>Alphaproteobacteria</taxon>
        <taxon>Hyphomicrobiales</taxon>
        <taxon>Rhizobiaceae</taxon>
        <taxon>Rhizobium/Agrobacterium group</taxon>
        <taxon>Agrobacterium</taxon>
    </lineage>
</organism>
<dbReference type="InterPro" id="IPR050266">
    <property type="entry name" value="AB_hydrolase_sf"/>
</dbReference>
<keyword evidence="1 2" id="KW-0378">Hydrolase</keyword>
<dbReference type="GO" id="GO:0016787">
    <property type="term" value="F:hydrolase activity"/>
    <property type="evidence" value="ECO:0007669"/>
    <property type="project" value="UniProtKB-KW"/>
</dbReference>
<proteinExistence type="predicted"/>
<evidence type="ECO:0000313" key="2">
    <source>
        <dbReference type="EMBL" id="UYZ09429.1"/>
    </source>
</evidence>
<dbReference type="OrthoDB" id="7375358at2"/>
<dbReference type="EMBL" id="CP109969">
    <property type="protein sequence ID" value="UYZ09429.1"/>
    <property type="molecule type" value="Genomic_DNA"/>
</dbReference>
<gene>
    <name evidence="2" type="ORF">CFBP5507_17200</name>
</gene>
<sequence length="277" mass="29532">MSRYLHRLPDGRKVHIEDCGAGFPVIFQHGLGGDLRQVAYGFPDGLSCRRITLECRGHGLSGLASGESYSIAGFADDLIAVADALGLARFAIGGISMGAAIALRIAALHPGRVTGLMLIRPAWLAEAAPENMKAFSVIADHLRQSGRNGRAAFLASPTGRRLAHEAPDNLASLAGFFDHPEPAAIAVLLDAIARDGPGVDERQIRALKVPALVVGHGLDLIHPLDYAHRLGEMIPDARVIAITPKAVDRAGYSADLHAALTDFIRYLDTFQETCAWP</sequence>
<dbReference type="PANTHER" id="PTHR43798:SF31">
    <property type="entry name" value="AB HYDROLASE SUPERFAMILY PROTEIN YCLE"/>
    <property type="match status" value="1"/>
</dbReference>
<dbReference type="GO" id="GO:0016020">
    <property type="term" value="C:membrane"/>
    <property type="evidence" value="ECO:0007669"/>
    <property type="project" value="TreeGrafter"/>
</dbReference>
<evidence type="ECO:0000313" key="3">
    <source>
        <dbReference type="Proteomes" id="UP000298735"/>
    </source>
</evidence>
<dbReference type="Proteomes" id="UP000298735">
    <property type="component" value="Chromosome Linear"/>
</dbReference>
<dbReference type="RefSeq" id="WP_137411916.1">
    <property type="nucleotide sequence ID" value="NZ_CP074399.1"/>
</dbReference>
<dbReference type="InterPro" id="IPR000073">
    <property type="entry name" value="AB_hydrolase_1"/>
</dbReference>
<dbReference type="AlphaFoldDB" id="A0A4Z1QLB3"/>
<dbReference type="Pfam" id="PF00561">
    <property type="entry name" value="Abhydrolase_1"/>
    <property type="match status" value="1"/>
</dbReference>
<dbReference type="KEGG" id="asal:CFBP5507_17200"/>
<reference evidence="2" key="1">
    <citation type="submission" date="2022-10" db="EMBL/GenBank/DDBJ databases">
        <title>Complete genome sequence of Agrobacterium salinitolerans CFBP5507.</title>
        <authorList>
            <person name="Tchabashvili S."/>
            <person name="Yen H.-C."/>
            <person name="Haryono M."/>
            <person name="Lin Y.-C."/>
            <person name="Lai E.-M."/>
            <person name="Kuo C.-H."/>
        </authorList>
    </citation>
    <scope>NUCLEOTIDE SEQUENCE</scope>
    <source>
        <strain evidence="2">CFBP5507</strain>
    </source>
</reference>
<evidence type="ECO:0000256" key="1">
    <source>
        <dbReference type="ARBA" id="ARBA00022801"/>
    </source>
</evidence>
<dbReference type="PANTHER" id="PTHR43798">
    <property type="entry name" value="MONOACYLGLYCEROL LIPASE"/>
    <property type="match status" value="1"/>
</dbReference>
<protein>
    <submittedName>
        <fullName evidence="2">Alpha/beta hydrolase</fullName>
    </submittedName>
</protein>